<organism evidence="3 4">
    <name type="scientific">Alienimonas chondri</name>
    <dbReference type="NCBI Taxonomy" id="2681879"/>
    <lineage>
        <taxon>Bacteria</taxon>
        <taxon>Pseudomonadati</taxon>
        <taxon>Planctomycetota</taxon>
        <taxon>Planctomycetia</taxon>
        <taxon>Planctomycetales</taxon>
        <taxon>Planctomycetaceae</taxon>
        <taxon>Alienimonas</taxon>
    </lineage>
</organism>
<proteinExistence type="predicted"/>
<keyword evidence="4" id="KW-1185">Reference proteome</keyword>
<gene>
    <name evidence="3" type="ORF">LzC2_17300</name>
</gene>
<dbReference type="Proteomes" id="UP000609651">
    <property type="component" value="Unassembled WGS sequence"/>
</dbReference>
<evidence type="ECO:0000313" key="3">
    <source>
        <dbReference type="EMBL" id="NNJ25657.1"/>
    </source>
</evidence>
<protein>
    <submittedName>
        <fullName evidence="3">Uncharacterized protein</fullName>
    </submittedName>
</protein>
<feature type="region of interest" description="Disordered" evidence="2">
    <location>
        <begin position="1"/>
        <end position="27"/>
    </location>
</feature>
<name>A0ABX1VCP4_9PLAN</name>
<evidence type="ECO:0000256" key="2">
    <source>
        <dbReference type="SAM" id="MobiDB-lite"/>
    </source>
</evidence>
<reference evidence="3 4" key="1">
    <citation type="journal article" date="2020" name="Syst. Appl. Microbiol.">
        <title>Alienimonas chondri sp. nov., a novel planctomycete isolated from the biofilm of the red alga Chondrus crispus.</title>
        <authorList>
            <person name="Vitorino I."/>
            <person name="Albuquerque L."/>
            <person name="Wiegand S."/>
            <person name="Kallscheuer N."/>
            <person name="da Costa M.S."/>
            <person name="Lobo-da-Cunha A."/>
            <person name="Jogler C."/>
            <person name="Lage O.M."/>
        </authorList>
    </citation>
    <scope>NUCLEOTIDE SEQUENCE [LARGE SCALE GENOMIC DNA]</scope>
    <source>
        <strain evidence="3 4">LzC2</strain>
    </source>
</reference>
<evidence type="ECO:0000313" key="4">
    <source>
        <dbReference type="Proteomes" id="UP000609651"/>
    </source>
</evidence>
<evidence type="ECO:0000256" key="1">
    <source>
        <dbReference type="SAM" id="Coils"/>
    </source>
</evidence>
<accession>A0ABX1VCP4</accession>
<keyword evidence="1" id="KW-0175">Coiled coil</keyword>
<dbReference type="EMBL" id="WTPX01000045">
    <property type="protein sequence ID" value="NNJ25657.1"/>
    <property type="molecule type" value="Genomic_DNA"/>
</dbReference>
<feature type="coiled-coil region" evidence="1">
    <location>
        <begin position="100"/>
        <end position="130"/>
    </location>
</feature>
<comment type="caution">
    <text evidence="3">The sequence shown here is derived from an EMBL/GenBank/DDBJ whole genome shotgun (WGS) entry which is preliminary data.</text>
</comment>
<sequence length="445" mass="47586">MIPRPEGGPEAPPWERSQDRPAPRPAAGWTKSVLMGVAGLAMLLVAAHLALNWRSEQALSRLEADVETRERLADARVRGEALRQAELTEAAARSVARSKLDRELARLAAARAAVAELRDARRRLDDARASLLDGEVGRAVAADESLLGRAEAAFAAAGELPGTPPGEAAERLDGLSDPLRAAQSHLPADYAPTPALSREIDAVARETRQRAVAVAAEADLWQSLAAEIGEPPSGGVSLRVALDRRRRERDARAAQVRAESVAAARREDEDQSTRAAIETNRTIAAAEREAAKLVGAQLAESIIIEAKKKAADIAAANKIAADQAKQEALEREFAADRAAVSRYLAAFTADGDQYRGRNAPAAKGPASLMALRGMSALDDSELGLRQLLFALHPGNNGRSGLDWAALLTHLPPANWSDGQRSHVQETQRLLRKYGELMVEKGLLAP</sequence>